<dbReference type="SUPFAM" id="SSF56601">
    <property type="entry name" value="beta-lactamase/transpeptidase-like"/>
    <property type="match status" value="1"/>
</dbReference>
<dbReference type="AlphaFoldDB" id="A0A501XE56"/>
<keyword evidence="1" id="KW-0732">Signal</keyword>
<dbReference type="EMBL" id="VFSU01000034">
    <property type="protein sequence ID" value="TPE58749.1"/>
    <property type="molecule type" value="Genomic_DNA"/>
</dbReference>
<reference evidence="3 4" key="1">
    <citation type="submission" date="2019-06" db="EMBL/GenBank/DDBJ databases">
        <authorList>
            <person name="Lee I."/>
            <person name="Jang G.I."/>
            <person name="Hwang C.Y."/>
        </authorList>
    </citation>
    <scope>NUCLEOTIDE SEQUENCE [LARGE SCALE GENOMIC DNA]</scope>
    <source>
        <strain evidence="3 4">PAMC 28131</strain>
    </source>
</reference>
<evidence type="ECO:0000256" key="1">
    <source>
        <dbReference type="SAM" id="SignalP"/>
    </source>
</evidence>
<evidence type="ECO:0000313" key="4">
    <source>
        <dbReference type="Proteomes" id="UP000319897"/>
    </source>
</evidence>
<dbReference type="InterPro" id="IPR012338">
    <property type="entry name" value="Beta-lactam/transpept-like"/>
</dbReference>
<accession>A0A501XE56</accession>
<keyword evidence="3" id="KW-0378">Hydrolase</keyword>
<sequence>MLNRWLPSFALLLAAPAAAVPLGGIEVPAYGLVAQGQARAPLRIAEGAAEFAPDGRVLRPFTVDNPVRIASISKVVVALALHRLADAGRIDLDADVSRYLGWTLRNPAHPEVPISIRQMMRHESSLSDAGGYFFPLGQRLRDHVGAASFSAAAPGTAFDYANLNQALLGEVIEQVTGQRFDEAVQALVLEPLGIDACYNWSGCSAAKVRAGAAIYRKAASDEGPWDANGPWIAQIDAKRPPDACEVRIADGAACDLSTYVVGSNGSLFSPQGGLRISLADLSKLGLALLKDDGFLKPDTRASLFRAVRVKPAGGGEETDAGLMQYWSEGGLHCFSGIGEPGTDQPLSPQPLKGCGHLGDAYGLKSGLVIDPVAGTSLSWAFTGVSAPPPPGRNSHFSAPEEALVARAANWLSTQNSTVR</sequence>
<proteinExistence type="predicted"/>
<dbReference type="GO" id="GO:0016787">
    <property type="term" value="F:hydrolase activity"/>
    <property type="evidence" value="ECO:0007669"/>
    <property type="project" value="UniProtKB-KW"/>
</dbReference>
<feature type="signal peptide" evidence="1">
    <location>
        <begin position="1"/>
        <end position="19"/>
    </location>
</feature>
<dbReference type="OrthoDB" id="5705574at2"/>
<protein>
    <submittedName>
        <fullName evidence="3">Serine hydrolase</fullName>
    </submittedName>
</protein>
<dbReference type="InterPro" id="IPR050789">
    <property type="entry name" value="Diverse_Enzym_Activities"/>
</dbReference>
<dbReference type="Proteomes" id="UP000319897">
    <property type="component" value="Unassembled WGS sequence"/>
</dbReference>
<dbReference type="Gene3D" id="3.40.710.10">
    <property type="entry name" value="DD-peptidase/beta-lactamase superfamily"/>
    <property type="match status" value="1"/>
</dbReference>
<comment type="caution">
    <text evidence="3">The sequence shown here is derived from an EMBL/GenBank/DDBJ whole genome shotgun (WGS) entry which is preliminary data.</text>
</comment>
<dbReference type="RefSeq" id="WP_140929601.1">
    <property type="nucleotide sequence ID" value="NZ_VFSU01000034.1"/>
</dbReference>
<dbReference type="InterPro" id="IPR001466">
    <property type="entry name" value="Beta-lactam-related"/>
</dbReference>
<feature type="domain" description="Beta-lactamase-related" evidence="2">
    <location>
        <begin position="54"/>
        <end position="386"/>
    </location>
</feature>
<gene>
    <name evidence="3" type="ORF">FJQ54_17030</name>
</gene>
<evidence type="ECO:0000259" key="2">
    <source>
        <dbReference type="Pfam" id="PF00144"/>
    </source>
</evidence>
<keyword evidence="4" id="KW-1185">Reference proteome</keyword>
<dbReference type="PANTHER" id="PTHR43283">
    <property type="entry name" value="BETA-LACTAMASE-RELATED"/>
    <property type="match status" value="1"/>
</dbReference>
<evidence type="ECO:0000313" key="3">
    <source>
        <dbReference type="EMBL" id="TPE58749.1"/>
    </source>
</evidence>
<dbReference type="Pfam" id="PF00144">
    <property type="entry name" value="Beta-lactamase"/>
    <property type="match status" value="1"/>
</dbReference>
<organism evidence="3 4">
    <name type="scientific">Sandaracinobacter neustonicus</name>
    <dbReference type="NCBI Taxonomy" id="1715348"/>
    <lineage>
        <taxon>Bacteria</taxon>
        <taxon>Pseudomonadati</taxon>
        <taxon>Pseudomonadota</taxon>
        <taxon>Alphaproteobacteria</taxon>
        <taxon>Sphingomonadales</taxon>
        <taxon>Sphingosinicellaceae</taxon>
        <taxon>Sandaracinobacter</taxon>
    </lineage>
</organism>
<dbReference type="PANTHER" id="PTHR43283:SF3">
    <property type="entry name" value="BETA-LACTAMASE FAMILY PROTEIN (AFU_ORTHOLOGUE AFUA_5G07500)"/>
    <property type="match status" value="1"/>
</dbReference>
<name>A0A501XE56_9SPHN</name>
<feature type="chain" id="PRO_5021360794" evidence="1">
    <location>
        <begin position="20"/>
        <end position="419"/>
    </location>
</feature>